<reference evidence="2 3" key="1">
    <citation type="submission" date="2016-09" db="EMBL/GenBank/DDBJ databases">
        <title>Extensive genetic diversity and differential bi-allelic expression allows diatom success in the polar Southern Ocean.</title>
        <authorList>
            <consortium name="DOE Joint Genome Institute"/>
            <person name="Mock T."/>
            <person name="Otillar R.P."/>
            <person name="Strauss J."/>
            <person name="Dupont C."/>
            <person name="Frickenhaus S."/>
            <person name="Maumus F."/>
            <person name="Mcmullan M."/>
            <person name="Sanges R."/>
            <person name="Schmutz J."/>
            <person name="Toseland A."/>
            <person name="Valas R."/>
            <person name="Veluchamy A."/>
            <person name="Ward B.J."/>
            <person name="Allen A."/>
            <person name="Barry K."/>
            <person name="Falciatore A."/>
            <person name="Ferrante M."/>
            <person name="Fortunato A.E."/>
            <person name="Gloeckner G."/>
            <person name="Gruber A."/>
            <person name="Hipkin R."/>
            <person name="Janech M."/>
            <person name="Kroth P."/>
            <person name="Leese F."/>
            <person name="Lindquist E."/>
            <person name="Lyon B.R."/>
            <person name="Martin J."/>
            <person name="Mayer C."/>
            <person name="Parker M."/>
            <person name="Quesneville H."/>
            <person name="Raymond J."/>
            <person name="Uhlig C."/>
            <person name="Valentin K.U."/>
            <person name="Worden A.Z."/>
            <person name="Armbrust E.V."/>
            <person name="Bowler C."/>
            <person name="Green B."/>
            <person name="Moulton V."/>
            <person name="Van Oosterhout C."/>
            <person name="Grigoriev I."/>
        </authorList>
    </citation>
    <scope>NUCLEOTIDE SEQUENCE [LARGE SCALE GENOMIC DNA]</scope>
    <source>
        <strain evidence="2 3">CCMP1102</strain>
    </source>
</reference>
<accession>A0A1E7FYH9</accession>
<dbReference type="InParanoid" id="A0A1E7FYH9"/>
<evidence type="ECO:0000313" key="2">
    <source>
        <dbReference type="EMBL" id="OEU23198.1"/>
    </source>
</evidence>
<gene>
    <name evidence="2" type="ORF">FRACYDRAFT_233368</name>
</gene>
<sequence length="237" mass="26350">MSASDLAPFVAAVLKDGIVANMKEEIDKLNSKLKSCNDERLLVQISMTGDDDDGGGGIRDDGSNSEQPDHYSHYYYASLKDGYYSGENKQYWKVKMIIHKTKNKNTANFFPLNLITKLEVRLGGTVVQRFDTNTLHGMCNVFDTDIDINKLEPQMCGIGFEPRTNYGDGPVACIEGRIGPMLYDNYINLDLLDINELIVLHETGKAQNFIITEIEFHISMISGCISLLTELGIIPGA</sequence>
<protein>
    <submittedName>
        <fullName evidence="2">Uncharacterized protein</fullName>
    </submittedName>
</protein>
<keyword evidence="3" id="KW-1185">Reference proteome</keyword>
<name>A0A1E7FYH9_9STRA</name>
<dbReference type="AlphaFoldDB" id="A0A1E7FYH9"/>
<dbReference type="Proteomes" id="UP000095751">
    <property type="component" value="Unassembled WGS sequence"/>
</dbReference>
<organism evidence="2 3">
    <name type="scientific">Fragilariopsis cylindrus CCMP1102</name>
    <dbReference type="NCBI Taxonomy" id="635003"/>
    <lineage>
        <taxon>Eukaryota</taxon>
        <taxon>Sar</taxon>
        <taxon>Stramenopiles</taxon>
        <taxon>Ochrophyta</taxon>
        <taxon>Bacillariophyta</taxon>
        <taxon>Bacillariophyceae</taxon>
        <taxon>Bacillariophycidae</taxon>
        <taxon>Bacillariales</taxon>
        <taxon>Bacillariaceae</taxon>
        <taxon>Fragilariopsis</taxon>
    </lineage>
</organism>
<dbReference type="EMBL" id="KV784353">
    <property type="protein sequence ID" value="OEU23198.1"/>
    <property type="molecule type" value="Genomic_DNA"/>
</dbReference>
<feature type="region of interest" description="Disordered" evidence="1">
    <location>
        <begin position="47"/>
        <end position="66"/>
    </location>
</feature>
<dbReference type="OrthoDB" id="54947at2759"/>
<evidence type="ECO:0000256" key="1">
    <source>
        <dbReference type="SAM" id="MobiDB-lite"/>
    </source>
</evidence>
<proteinExistence type="predicted"/>
<dbReference type="KEGG" id="fcy:FRACYDRAFT_233368"/>
<evidence type="ECO:0000313" key="3">
    <source>
        <dbReference type="Proteomes" id="UP000095751"/>
    </source>
</evidence>